<dbReference type="PIRSF" id="PIRSF016838">
    <property type="entry name" value="PafC"/>
    <property type="match status" value="1"/>
</dbReference>
<dbReference type="InterPro" id="IPR051534">
    <property type="entry name" value="CBASS_pafABC_assoc_protein"/>
</dbReference>
<dbReference type="EMBL" id="JADKNH010000005">
    <property type="protein sequence ID" value="MBF4693497.1"/>
    <property type="molecule type" value="Genomic_DNA"/>
</dbReference>
<dbReference type="PROSITE" id="PS51000">
    <property type="entry name" value="HTH_DEOR_2"/>
    <property type="match status" value="1"/>
</dbReference>
<dbReference type="SUPFAM" id="SSF46785">
    <property type="entry name" value="Winged helix' DNA-binding domain"/>
    <property type="match status" value="1"/>
</dbReference>
<keyword evidence="2" id="KW-0804">Transcription</keyword>
<dbReference type="Gene3D" id="1.10.10.10">
    <property type="entry name" value="Winged helix-like DNA-binding domain superfamily/Winged helix DNA-binding domain"/>
    <property type="match status" value="1"/>
</dbReference>
<dbReference type="InterPro" id="IPR026881">
    <property type="entry name" value="WYL_dom"/>
</dbReference>
<feature type="domain" description="HTH deoR-type" evidence="3">
    <location>
        <begin position="2"/>
        <end position="62"/>
    </location>
</feature>
<organism evidence="4 5">
    <name type="scientific">Fusibacter ferrireducens</name>
    <dbReference type="NCBI Taxonomy" id="2785058"/>
    <lineage>
        <taxon>Bacteria</taxon>
        <taxon>Bacillati</taxon>
        <taxon>Bacillota</taxon>
        <taxon>Clostridia</taxon>
        <taxon>Eubacteriales</taxon>
        <taxon>Eubacteriales Family XII. Incertae Sedis</taxon>
        <taxon>Fusibacter</taxon>
    </lineage>
</organism>
<dbReference type="PROSITE" id="PS52050">
    <property type="entry name" value="WYL"/>
    <property type="match status" value="1"/>
</dbReference>
<dbReference type="InterPro" id="IPR013196">
    <property type="entry name" value="HTH_11"/>
</dbReference>
<accession>A0ABR9ZSR8</accession>
<evidence type="ECO:0000256" key="2">
    <source>
        <dbReference type="ARBA" id="ARBA00023163"/>
    </source>
</evidence>
<dbReference type="InterPro" id="IPR028349">
    <property type="entry name" value="PafC-like"/>
</dbReference>
<keyword evidence="5" id="KW-1185">Reference proteome</keyword>
<name>A0ABR9ZSR8_9FIRM</name>
<evidence type="ECO:0000313" key="4">
    <source>
        <dbReference type="EMBL" id="MBF4693497.1"/>
    </source>
</evidence>
<evidence type="ECO:0000256" key="1">
    <source>
        <dbReference type="ARBA" id="ARBA00023015"/>
    </source>
</evidence>
<reference evidence="4 5" key="1">
    <citation type="submission" date="2020-11" db="EMBL/GenBank/DDBJ databases">
        <title>Fusibacter basophilias sp. nov.</title>
        <authorList>
            <person name="Qiu D."/>
        </authorList>
    </citation>
    <scope>NUCLEOTIDE SEQUENCE [LARGE SCALE GENOMIC DNA]</scope>
    <source>
        <strain evidence="4 5">Q10-2</strain>
    </source>
</reference>
<sequence length="303" mass="35753">MKVERLLNILMYLINHDKVSANALAKHFDVSKRTIQRDIDHLTLAGIPIYSEIGRSGGYQLMDHFKMDKNYLNASESNLLYTFLSDIERTTPSDEIQTTCNKLMALFPQETDNDRLIIQMMPQFIQENFSAVFNQLTRARDEHLKVIVIYIDAELNETKRIIHPYRLVLMGNTWYVYGFCELRDAFRLFKISRMIRCDCSEKTFTVRDLPDKLPWHNQMDSDRKSEKIVLELDRCLLGRLSDYFDYHNCDVQEDKIIATLNFPIDEWLLTLLCQLIPYVKIIEPLSLKKKFNDRLQKAIQNNI</sequence>
<dbReference type="PANTHER" id="PTHR34580">
    <property type="match status" value="1"/>
</dbReference>
<dbReference type="Pfam" id="PF13280">
    <property type="entry name" value="WYL"/>
    <property type="match status" value="1"/>
</dbReference>
<comment type="caution">
    <text evidence="4">The sequence shown here is derived from an EMBL/GenBank/DDBJ whole genome shotgun (WGS) entry which is preliminary data.</text>
</comment>
<evidence type="ECO:0000259" key="3">
    <source>
        <dbReference type="PROSITE" id="PS51000"/>
    </source>
</evidence>
<dbReference type="Pfam" id="PF08279">
    <property type="entry name" value="HTH_11"/>
    <property type="match status" value="1"/>
</dbReference>
<protein>
    <submittedName>
        <fullName evidence="4">YafY family transcriptional regulator</fullName>
    </submittedName>
</protein>
<dbReference type="InterPro" id="IPR001034">
    <property type="entry name" value="DeoR_HTH"/>
</dbReference>
<proteinExistence type="predicted"/>
<dbReference type="PANTHER" id="PTHR34580:SF1">
    <property type="entry name" value="PROTEIN PAFC"/>
    <property type="match status" value="1"/>
</dbReference>
<gene>
    <name evidence="4" type="ORF">ISU02_10215</name>
</gene>
<dbReference type="Proteomes" id="UP000614200">
    <property type="component" value="Unassembled WGS sequence"/>
</dbReference>
<dbReference type="InterPro" id="IPR036390">
    <property type="entry name" value="WH_DNA-bd_sf"/>
</dbReference>
<dbReference type="SMART" id="SM00420">
    <property type="entry name" value="HTH_DEOR"/>
    <property type="match status" value="1"/>
</dbReference>
<dbReference type="RefSeq" id="WP_194701725.1">
    <property type="nucleotide sequence ID" value="NZ_JADKNH010000005.1"/>
</dbReference>
<dbReference type="InterPro" id="IPR036388">
    <property type="entry name" value="WH-like_DNA-bd_sf"/>
</dbReference>
<keyword evidence="1" id="KW-0805">Transcription regulation</keyword>
<evidence type="ECO:0000313" key="5">
    <source>
        <dbReference type="Proteomes" id="UP000614200"/>
    </source>
</evidence>